<keyword evidence="1" id="KW-1133">Transmembrane helix</keyword>
<comment type="caution">
    <text evidence="2">The sequence shown here is derived from an EMBL/GenBank/DDBJ whole genome shotgun (WGS) entry which is preliminary data.</text>
</comment>
<feature type="transmembrane region" description="Helical" evidence="1">
    <location>
        <begin position="316"/>
        <end position="336"/>
    </location>
</feature>
<keyword evidence="3" id="KW-1185">Reference proteome</keyword>
<feature type="transmembrane region" description="Helical" evidence="1">
    <location>
        <begin position="222"/>
        <end position="241"/>
    </location>
</feature>
<keyword evidence="1" id="KW-0812">Transmembrane</keyword>
<evidence type="ECO:0000256" key="1">
    <source>
        <dbReference type="SAM" id="Phobius"/>
    </source>
</evidence>
<accession>A0A6G4VGY1</accession>
<evidence type="ECO:0000313" key="2">
    <source>
        <dbReference type="EMBL" id="NGO13408.1"/>
    </source>
</evidence>
<feature type="transmembrane region" description="Helical" evidence="1">
    <location>
        <begin position="280"/>
        <end position="304"/>
    </location>
</feature>
<dbReference type="EMBL" id="JAAKZY010000187">
    <property type="protein sequence ID" value="NGO13408.1"/>
    <property type="molecule type" value="Genomic_DNA"/>
</dbReference>
<sequence length="508" mass="54852">MPSLPTEPFNRRIEVLLAVVDTPGETDLATQLLEAQGWAVRPWEGSDPDTIGAGRHGLLVEVRLYGARLGAVRAAVSEIERLAQRHQAGMWVVEAVLVEHELDCDHRTRYHVREQDDATATLPFSLRALRRSLTSLRIVIRPGRPNLDLVSERLEQGAFTGRPFDPRGHQLIAPTGMEGRDVDAPPRDTGTSAWRIALPLVAGLLLALTSGFALVAFEGFFLLLPIVVAGLLVWPVGRTVIGTGERRPLRLQLAWGALAVGMMTAFGLVLALTVPGTAEAAVVVTFAVTGLATLVFVLHGLAYALVHSWFSRNANWAVPALVPALALTLPWFGGLLHTMYLGAFGIPGDGAPVSLYWRYVASLLPLGVALVMTVFWIAVAGWLRHYHQWIHSRGTSVVTVSLVCALIFGMFVLAGIGGAEMASGRASTAARTGETPDSYFGLVGKLVCAKPLDDEVAVFNGPLNSKKPLLTFGPAGDRVWLWDPRRTDSLSLRLEDVVVTETRSGRCG</sequence>
<proteinExistence type="predicted"/>
<gene>
    <name evidence="2" type="ORF">G5C60_38895</name>
</gene>
<dbReference type="RefSeq" id="WP_165266814.1">
    <property type="nucleotide sequence ID" value="NZ_JAAKZY010000187.1"/>
</dbReference>
<keyword evidence="1" id="KW-0472">Membrane</keyword>
<name>A0A6G4VGY1_9ACTN</name>
<feature type="transmembrane region" description="Helical" evidence="1">
    <location>
        <begin position="395"/>
        <end position="417"/>
    </location>
</feature>
<evidence type="ECO:0000313" key="3">
    <source>
        <dbReference type="Proteomes" id="UP000472335"/>
    </source>
</evidence>
<reference evidence="2 3" key="1">
    <citation type="submission" date="2020-02" db="EMBL/GenBank/DDBJ databases">
        <title>Whole-genome analyses of novel actinobacteria.</title>
        <authorList>
            <person name="Sahin N."/>
            <person name="Gencbay T."/>
        </authorList>
    </citation>
    <scope>NUCLEOTIDE SEQUENCE [LARGE SCALE GENOMIC DNA]</scope>
    <source>
        <strain evidence="2 3">HC44</strain>
    </source>
</reference>
<protein>
    <submittedName>
        <fullName evidence="2">Uncharacterized protein</fullName>
    </submittedName>
</protein>
<dbReference type="Proteomes" id="UP000472335">
    <property type="component" value="Unassembled WGS sequence"/>
</dbReference>
<feature type="transmembrane region" description="Helical" evidence="1">
    <location>
        <begin position="253"/>
        <end position="274"/>
    </location>
</feature>
<dbReference type="AlphaFoldDB" id="A0A6G4VGY1"/>
<organism evidence="2 3">
    <name type="scientific">Streptomyces scabichelini</name>
    <dbReference type="NCBI Taxonomy" id="2711217"/>
    <lineage>
        <taxon>Bacteria</taxon>
        <taxon>Bacillati</taxon>
        <taxon>Actinomycetota</taxon>
        <taxon>Actinomycetes</taxon>
        <taxon>Kitasatosporales</taxon>
        <taxon>Streptomycetaceae</taxon>
        <taxon>Streptomyces</taxon>
    </lineage>
</organism>
<feature type="transmembrane region" description="Helical" evidence="1">
    <location>
        <begin position="196"/>
        <end position="216"/>
    </location>
</feature>
<feature type="transmembrane region" description="Helical" evidence="1">
    <location>
        <begin position="356"/>
        <end position="383"/>
    </location>
</feature>